<keyword evidence="1" id="KW-0732">Signal</keyword>
<reference evidence="2 3" key="2">
    <citation type="submission" date="2008-10" db="EMBL/GenBank/DDBJ databases">
        <authorList>
            <person name="Fulton L."/>
            <person name="Clifton S."/>
            <person name="Fulton B."/>
            <person name="Xu J."/>
            <person name="Minx P."/>
            <person name="Pepin K.H."/>
            <person name="Johnson M."/>
            <person name="Bhonagiri V."/>
            <person name="Nash W.E."/>
            <person name="Mardis E.R."/>
            <person name="Wilson R.K."/>
        </authorList>
    </citation>
    <scope>NUCLEOTIDE SEQUENCE [LARGE SCALE GENOMIC DNA]</scope>
    <source>
        <strain evidence="2 3">DSM 18315</strain>
    </source>
</reference>
<dbReference type="Proteomes" id="UP000005510">
    <property type="component" value="Unassembled WGS sequence"/>
</dbReference>
<evidence type="ECO:0000256" key="1">
    <source>
        <dbReference type="SAM" id="SignalP"/>
    </source>
</evidence>
<dbReference type="RefSeq" id="WP_008152855.1">
    <property type="nucleotide sequence ID" value="NZ_CP102285.1"/>
</dbReference>
<dbReference type="STRING" id="537006.PRABACTJOHN_04169"/>
<dbReference type="AlphaFoldDB" id="B7BGH1"/>
<evidence type="ECO:0000313" key="2">
    <source>
        <dbReference type="EMBL" id="EEC94447.1"/>
    </source>
</evidence>
<evidence type="ECO:0000313" key="3">
    <source>
        <dbReference type="Proteomes" id="UP000005510"/>
    </source>
</evidence>
<proteinExistence type="predicted"/>
<organism evidence="2 3">
    <name type="scientific">Parabacteroides johnsonii DSM 18315</name>
    <dbReference type="NCBI Taxonomy" id="537006"/>
    <lineage>
        <taxon>Bacteria</taxon>
        <taxon>Pseudomonadati</taxon>
        <taxon>Bacteroidota</taxon>
        <taxon>Bacteroidia</taxon>
        <taxon>Bacteroidales</taxon>
        <taxon>Tannerellaceae</taxon>
        <taxon>Parabacteroides</taxon>
    </lineage>
</organism>
<feature type="chain" id="PRO_5002854450" description="Branched-chain amino acid ABC transporter substrate-binding protein" evidence="1">
    <location>
        <begin position="20"/>
        <end position="43"/>
    </location>
</feature>
<dbReference type="GeneID" id="93410174"/>
<reference evidence="2 3" key="1">
    <citation type="submission" date="2008-10" db="EMBL/GenBank/DDBJ databases">
        <title>Draft genome sequence of Parabacteroides johnsonii (DSM 18315).</title>
        <authorList>
            <person name="Sudarsanam P."/>
            <person name="Ley R."/>
            <person name="Guruge J."/>
            <person name="Turnbaugh P.J."/>
            <person name="Mahowald M."/>
            <person name="Liep D."/>
            <person name="Gordon J."/>
        </authorList>
    </citation>
    <scope>NUCLEOTIDE SEQUENCE [LARGE SCALE GENOMIC DNA]</scope>
    <source>
        <strain evidence="2 3">DSM 18315</strain>
    </source>
</reference>
<gene>
    <name evidence="2" type="ORF">PRABACTJOHN_04169</name>
</gene>
<protein>
    <recommendedName>
        <fullName evidence="4">Branched-chain amino acid ABC transporter substrate-binding protein</fullName>
    </recommendedName>
</protein>
<accession>B7BGH1</accession>
<sequence length="43" mass="4595">MKRIIYILLLCLAVLSAKAGQDTPVRLGIIGLTNSPSGTEYTC</sequence>
<dbReference type="EMBL" id="ABYH01000413">
    <property type="protein sequence ID" value="EEC94447.1"/>
    <property type="molecule type" value="Genomic_DNA"/>
</dbReference>
<dbReference type="HOGENOM" id="CLU_3237167_0_0_10"/>
<feature type="signal peptide" evidence="1">
    <location>
        <begin position="1"/>
        <end position="19"/>
    </location>
</feature>
<name>B7BGH1_9BACT</name>
<evidence type="ECO:0008006" key="4">
    <source>
        <dbReference type="Google" id="ProtNLM"/>
    </source>
</evidence>
<comment type="caution">
    <text evidence="2">The sequence shown here is derived from an EMBL/GenBank/DDBJ whole genome shotgun (WGS) entry which is preliminary data.</text>
</comment>